<keyword evidence="3" id="KW-1185">Reference proteome</keyword>
<reference evidence="2" key="1">
    <citation type="submission" date="2023-07" db="EMBL/GenBank/DDBJ databases">
        <title>Black Yeasts Isolated from many extreme environments.</title>
        <authorList>
            <person name="Coleine C."/>
            <person name="Stajich J.E."/>
            <person name="Selbmann L."/>
        </authorList>
    </citation>
    <scope>NUCLEOTIDE SEQUENCE</scope>
    <source>
        <strain evidence="2">CCFEE 5485</strain>
    </source>
</reference>
<evidence type="ECO:0000313" key="3">
    <source>
        <dbReference type="Proteomes" id="UP001274830"/>
    </source>
</evidence>
<evidence type="ECO:0000259" key="1">
    <source>
        <dbReference type="Pfam" id="PF06985"/>
    </source>
</evidence>
<dbReference type="EMBL" id="JAUTXT010000049">
    <property type="protein sequence ID" value="KAK3670883.1"/>
    <property type="molecule type" value="Genomic_DNA"/>
</dbReference>
<comment type="caution">
    <text evidence="2">The sequence shown here is derived from an EMBL/GenBank/DDBJ whole genome shotgun (WGS) entry which is preliminary data.</text>
</comment>
<name>A0AAE0WIQ5_9PEZI</name>
<organism evidence="2 3">
    <name type="scientific">Recurvomyces mirabilis</name>
    <dbReference type="NCBI Taxonomy" id="574656"/>
    <lineage>
        <taxon>Eukaryota</taxon>
        <taxon>Fungi</taxon>
        <taxon>Dikarya</taxon>
        <taxon>Ascomycota</taxon>
        <taxon>Pezizomycotina</taxon>
        <taxon>Dothideomycetes</taxon>
        <taxon>Dothideomycetidae</taxon>
        <taxon>Mycosphaerellales</taxon>
        <taxon>Teratosphaeriaceae</taxon>
        <taxon>Recurvomyces</taxon>
    </lineage>
</organism>
<dbReference type="Pfam" id="PF06985">
    <property type="entry name" value="HET"/>
    <property type="match status" value="1"/>
</dbReference>
<dbReference type="PANTHER" id="PTHR33112:SF16">
    <property type="entry name" value="HETEROKARYON INCOMPATIBILITY DOMAIN-CONTAINING PROTEIN"/>
    <property type="match status" value="1"/>
</dbReference>
<proteinExistence type="predicted"/>
<dbReference type="AlphaFoldDB" id="A0AAE0WIQ5"/>
<feature type="domain" description="Heterokaryon incompatibility" evidence="1">
    <location>
        <begin position="204"/>
        <end position="361"/>
    </location>
</feature>
<dbReference type="Proteomes" id="UP001274830">
    <property type="component" value="Unassembled WGS sequence"/>
</dbReference>
<gene>
    <name evidence="2" type="ORF">LTR78_009161</name>
</gene>
<accession>A0AAE0WIQ5</accession>
<evidence type="ECO:0000313" key="2">
    <source>
        <dbReference type="EMBL" id="KAK3670883.1"/>
    </source>
</evidence>
<dbReference type="PANTHER" id="PTHR33112">
    <property type="entry name" value="DOMAIN PROTEIN, PUTATIVE-RELATED"/>
    <property type="match status" value="1"/>
</dbReference>
<dbReference type="InterPro" id="IPR010730">
    <property type="entry name" value="HET"/>
</dbReference>
<sequence>MADGILCQECRALDISGLVQDLDGCGSFPPLLHHADHVALTTAVAAGCKLCEVLLASIVGETAVKLGLDPHAASMKLAQDDRDNSGGFLVAYNQWGVHYQRAGQHLDSHDDDEDPLDIWDNTYVRTRWCSMTGQTESLPGRVIPVDHDFDLYKKWIWDCSKDHEACGTIASLALPSRVLDLESHDSGGELGMRLVESTNMQGIYVALSHCWGKTKKPVTTSINYEAYLKDIPMTTLPPTFYDAVTATRKLGFRYLWVDCFCIVQDSKQDWERECSQMARIFANAAVTIAGPEAENSDAGFLFPRPTPAFEPIDFPLELSNEGEADTIRLVAMSPEDVGGDTTGVGSEGDAPLRSRAWVLQERLLSHRNLYFGRRQTYFECQKASWAEGSWTQCVVAPFPRGKTEFSSSRAIEEDANNWYSLVGYHYNECGLTVSHDKLPALSGLASKFQALHQSTYAAGVWIEDFPKCLAWIKYFRMKATQSWRDEPKTVRFDTVPTWSWAHIKGLVVWWQYEKILRATLRLKAYDVAPRGKDAFGVVTHGRLTLEGHLEQAVIMTGEDSPWQGRGPILDVCDPLERNAKVAMFFPDFSEPEAVVDYSKPRAVVCLQVGVYEYDSSAESERRDCWIALVLVPLIDEENTYQRVGVAVRSQSPKQGEVLVAAAGWFEKADLHVVNLV</sequence>
<protein>
    <recommendedName>
        <fullName evidence="1">Heterokaryon incompatibility domain-containing protein</fullName>
    </recommendedName>
</protein>